<dbReference type="OrthoDB" id="245697at2759"/>
<dbReference type="Pfam" id="PF16893">
    <property type="entry name" value="fn3_2"/>
    <property type="match status" value="1"/>
</dbReference>
<dbReference type="Gene3D" id="6.20.120.50">
    <property type="match status" value="1"/>
</dbReference>
<dbReference type="Pfam" id="PF00533">
    <property type="entry name" value="BRCT"/>
    <property type="match status" value="1"/>
</dbReference>
<name>A0A7H9HRX0_9SACH</name>
<dbReference type="EMBL" id="CP059270">
    <property type="protein sequence ID" value="QLQ80488.1"/>
    <property type="molecule type" value="Genomic_DNA"/>
</dbReference>
<dbReference type="InterPro" id="IPR036420">
    <property type="entry name" value="BRCT_dom_sf"/>
</dbReference>
<dbReference type="CDD" id="cd00063">
    <property type="entry name" value="FN3"/>
    <property type="match status" value="1"/>
</dbReference>
<organism evidence="8 9">
    <name type="scientific">Torulaspora globosa</name>
    <dbReference type="NCBI Taxonomy" id="48254"/>
    <lineage>
        <taxon>Eukaryota</taxon>
        <taxon>Fungi</taxon>
        <taxon>Dikarya</taxon>
        <taxon>Ascomycota</taxon>
        <taxon>Saccharomycotina</taxon>
        <taxon>Saccharomycetes</taxon>
        <taxon>Saccharomycetales</taxon>
        <taxon>Saccharomycetaceae</taxon>
        <taxon>Torulaspora</taxon>
    </lineage>
</organism>
<dbReference type="SUPFAM" id="SSF49265">
    <property type="entry name" value="Fibronectin type III"/>
    <property type="match status" value="1"/>
</dbReference>
<dbReference type="InterPro" id="IPR001357">
    <property type="entry name" value="BRCT_dom"/>
</dbReference>
<evidence type="ECO:0000256" key="2">
    <source>
        <dbReference type="ARBA" id="ARBA00023034"/>
    </source>
</evidence>
<feature type="compositionally biased region" description="Polar residues" evidence="5">
    <location>
        <begin position="571"/>
        <end position="581"/>
    </location>
</feature>
<dbReference type="InterPro" id="IPR003961">
    <property type="entry name" value="FN3_dom"/>
</dbReference>
<evidence type="ECO:0000313" key="9">
    <source>
        <dbReference type="Proteomes" id="UP000510647"/>
    </source>
</evidence>
<feature type="compositionally biased region" description="Basic and acidic residues" evidence="5">
    <location>
        <begin position="349"/>
        <end position="361"/>
    </location>
</feature>
<evidence type="ECO:0000256" key="3">
    <source>
        <dbReference type="ARBA" id="ARBA00060872"/>
    </source>
</evidence>
<comment type="subcellular location">
    <subcellularLocation>
        <location evidence="1">Golgi apparatus</location>
    </subcellularLocation>
</comment>
<dbReference type="GO" id="GO:0006893">
    <property type="term" value="P:Golgi to plasma membrane transport"/>
    <property type="evidence" value="ECO:0007669"/>
    <property type="project" value="TreeGrafter"/>
</dbReference>
<dbReference type="FunFam" id="3.40.50.10190:FF:000077">
    <property type="entry name" value="Chitin biosynthesis protein CHS5"/>
    <property type="match status" value="1"/>
</dbReference>
<dbReference type="SMART" id="SM00292">
    <property type="entry name" value="BRCT"/>
    <property type="match status" value="1"/>
</dbReference>
<dbReference type="GO" id="GO:0034044">
    <property type="term" value="C:exomer complex"/>
    <property type="evidence" value="ECO:0007669"/>
    <property type="project" value="TreeGrafter"/>
</dbReference>
<dbReference type="InterPro" id="IPR036116">
    <property type="entry name" value="FN3_sf"/>
</dbReference>
<accession>A0A7H9HRX0</accession>
<dbReference type="CDD" id="cd13945">
    <property type="entry name" value="Chs5_N"/>
    <property type="match status" value="1"/>
</dbReference>
<dbReference type="GO" id="GO:0005802">
    <property type="term" value="C:trans-Golgi network"/>
    <property type="evidence" value="ECO:0007669"/>
    <property type="project" value="TreeGrafter"/>
</dbReference>
<feature type="compositionally biased region" description="Low complexity" evidence="5">
    <location>
        <begin position="467"/>
        <end position="479"/>
    </location>
</feature>
<dbReference type="PROSITE" id="PS50853">
    <property type="entry name" value="FN3"/>
    <property type="match status" value="1"/>
</dbReference>
<dbReference type="SUPFAM" id="SSF52113">
    <property type="entry name" value="BRCT domain"/>
    <property type="match status" value="1"/>
</dbReference>
<dbReference type="PROSITE" id="PS50172">
    <property type="entry name" value="BRCT"/>
    <property type="match status" value="1"/>
</dbReference>
<proteinExistence type="inferred from homology"/>
<keyword evidence="2" id="KW-0333">Golgi apparatus</keyword>
<feature type="compositionally biased region" description="Polar residues" evidence="5">
    <location>
        <begin position="377"/>
        <end position="390"/>
    </location>
</feature>
<evidence type="ECO:0000256" key="5">
    <source>
        <dbReference type="SAM" id="MobiDB-lite"/>
    </source>
</evidence>
<sequence>MSQVEFLLTVGKLDASLALLTTDDHHVIEFPTVLLPDDVKAGSIVKLAVSQTFEEERKQRELFREIQAKIMEKYGTQRPSPPVLKVVNVTQTSCVLAWEPLQLGSASLKSLVLYRQGVRSTVIPCPLKTNTTKISGLSVDTDYEFELKLTTTSGQLWSEKVKMHTHKMTDMSGITVCLGPLDPLLGISGAQIAQSLSQIGARPIQNKVAIDTTHFVTNDIENDDDPELIKAKNSNIPIVRPEWVRASEMERRIVGVRGFYLDADQGILKSYQFPPATEEAKALFAKLKADETTGKINCEKELPEPTETEQSESFQDVKKENEESSRITEKDLKEAAEPPSSESLEQDDVDHSQTSRSREITDSEIQESLDATRSEMNETASQQEAASSMITKDENADTITEGDVPASETAAGNEAHERSVANPADVKENATPVEATDSPAEGHEETGSDQEQTGKSAEIAEAEETPEPAATDDTANAEESTSEPAATDDIAKAEETSEPAATTEIAETEEMSESATQKENAPEQPVETSEAPQAVPAFEISTSTEPEITETIEPAVSHEPEATPEADSNESEPNVTQTEVGTTKKTTKKKKKNKKKK</sequence>
<dbReference type="Proteomes" id="UP000510647">
    <property type="component" value="Chromosome 4"/>
</dbReference>
<comment type="similarity">
    <text evidence="3">Belongs to the CHS5 family.</text>
</comment>
<evidence type="ECO:0000256" key="1">
    <source>
        <dbReference type="ARBA" id="ARBA00004555"/>
    </source>
</evidence>
<dbReference type="PANTHER" id="PTHR47351">
    <property type="entry name" value="CHITIN BIOSYNTHESIS PROTEIN CHS5"/>
    <property type="match status" value="1"/>
</dbReference>
<feature type="domain" description="Fibronectin type-III" evidence="7">
    <location>
        <begin position="78"/>
        <end position="168"/>
    </location>
</feature>
<dbReference type="Gene3D" id="3.40.50.10190">
    <property type="entry name" value="BRCT domain"/>
    <property type="match status" value="1"/>
</dbReference>
<reference evidence="8 9" key="1">
    <citation type="submission" date="2020-06" db="EMBL/GenBank/DDBJ databases">
        <title>The yeast mating-type switching endonuclease HO is a domesticated member of an unorthodox homing genetic element family.</title>
        <authorList>
            <person name="Coughlan A.Y."/>
            <person name="Lombardi L."/>
            <person name="Braun-Galleani S."/>
            <person name="Martos A.R."/>
            <person name="Galeote V."/>
            <person name="Bigey F."/>
            <person name="Dequin S."/>
            <person name="Byrne K.P."/>
            <person name="Wolfe K.H."/>
        </authorList>
    </citation>
    <scope>NUCLEOTIDE SEQUENCE [LARGE SCALE GENOMIC DNA]</scope>
    <source>
        <strain evidence="8 9">CBS2947</strain>
    </source>
</reference>
<feature type="compositionally biased region" description="Basic and acidic residues" evidence="5">
    <location>
        <begin position="315"/>
        <end position="336"/>
    </location>
</feature>
<dbReference type="AlphaFoldDB" id="A0A7H9HRX0"/>
<dbReference type="InterPro" id="IPR031669">
    <property type="entry name" value="Fn3_2"/>
</dbReference>
<keyword evidence="9" id="KW-1185">Reference proteome</keyword>
<dbReference type="GO" id="GO:0046983">
    <property type="term" value="F:protein dimerization activity"/>
    <property type="evidence" value="ECO:0007669"/>
    <property type="project" value="InterPro"/>
</dbReference>
<dbReference type="InterPro" id="IPR013783">
    <property type="entry name" value="Ig-like_fold"/>
</dbReference>
<evidence type="ECO:0000313" key="8">
    <source>
        <dbReference type="EMBL" id="QLQ80488.1"/>
    </source>
</evidence>
<evidence type="ECO:0000259" key="6">
    <source>
        <dbReference type="PROSITE" id="PS50172"/>
    </source>
</evidence>
<evidence type="ECO:0000259" key="7">
    <source>
        <dbReference type="PROSITE" id="PS50853"/>
    </source>
</evidence>
<dbReference type="SMART" id="SM00060">
    <property type="entry name" value="FN3"/>
    <property type="match status" value="1"/>
</dbReference>
<feature type="region of interest" description="Disordered" evidence="5">
    <location>
        <begin position="295"/>
        <end position="597"/>
    </location>
</feature>
<dbReference type="InterPro" id="IPR031673">
    <property type="entry name" value="Chs5_N"/>
</dbReference>
<evidence type="ECO:0000256" key="4">
    <source>
        <dbReference type="ARBA" id="ARBA00071189"/>
    </source>
</evidence>
<feature type="compositionally biased region" description="Basic residues" evidence="5">
    <location>
        <begin position="585"/>
        <end position="597"/>
    </location>
</feature>
<dbReference type="InterPro" id="IPR052827">
    <property type="entry name" value="CHS_Export/Cell_Fusion_Reg"/>
</dbReference>
<protein>
    <recommendedName>
        <fullName evidence="4">Chitin biosynthesis protein CHS5</fullName>
    </recommendedName>
</protein>
<dbReference type="Pfam" id="PF16892">
    <property type="entry name" value="CHS5_N"/>
    <property type="match status" value="1"/>
</dbReference>
<feature type="domain" description="BRCT" evidence="6">
    <location>
        <begin position="166"/>
        <end position="261"/>
    </location>
</feature>
<dbReference type="Gene3D" id="2.60.40.10">
    <property type="entry name" value="Immunoglobulins"/>
    <property type="match status" value="1"/>
</dbReference>
<dbReference type="GO" id="GO:0000747">
    <property type="term" value="P:conjugation with cellular fusion"/>
    <property type="evidence" value="ECO:0007669"/>
    <property type="project" value="TreeGrafter"/>
</dbReference>
<feature type="compositionally biased region" description="Low complexity" evidence="5">
    <location>
        <begin position="539"/>
        <end position="554"/>
    </location>
</feature>
<gene>
    <name evidence="8" type="ORF">HG537_0D04880</name>
</gene>
<dbReference type="PANTHER" id="PTHR47351:SF1">
    <property type="entry name" value="CHITIN BIOSYNTHESIS PROTEIN CHS5"/>
    <property type="match status" value="1"/>
</dbReference>